<gene>
    <name evidence="12" type="primary">ophA1_5</name>
    <name evidence="12" type="ORF">NCTC10485_04221</name>
</gene>
<evidence type="ECO:0000256" key="2">
    <source>
        <dbReference type="ARBA" id="ARBA00001974"/>
    </source>
</evidence>
<evidence type="ECO:0000256" key="9">
    <source>
        <dbReference type="ARBA" id="ARBA00023014"/>
    </source>
</evidence>
<evidence type="ECO:0000259" key="10">
    <source>
        <dbReference type="PROSITE" id="PS51085"/>
    </source>
</evidence>
<dbReference type="SUPFAM" id="SSF52343">
    <property type="entry name" value="Ferredoxin reductase-like, C-terminal NADP-linked domain"/>
    <property type="match status" value="1"/>
</dbReference>
<dbReference type="EC" id="1.-.-.-" evidence="12"/>
<dbReference type="SUPFAM" id="SSF54292">
    <property type="entry name" value="2Fe-2S ferredoxin-like"/>
    <property type="match status" value="1"/>
</dbReference>
<comment type="cofactor">
    <cofactor evidence="1">
        <name>FMN</name>
        <dbReference type="ChEBI" id="CHEBI:58210"/>
    </cofactor>
</comment>
<comment type="cofactor">
    <cofactor evidence="2">
        <name>FAD</name>
        <dbReference type="ChEBI" id="CHEBI:57692"/>
    </cofactor>
</comment>
<reference evidence="12 13" key="1">
    <citation type="submission" date="2018-12" db="EMBL/GenBank/DDBJ databases">
        <authorList>
            <consortium name="Pathogen Informatics"/>
        </authorList>
    </citation>
    <scope>NUCLEOTIDE SEQUENCE [LARGE SCALE GENOMIC DNA]</scope>
    <source>
        <strain evidence="12 13">NCTC10485</strain>
    </source>
</reference>
<accession>A0A3S4VKS5</accession>
<dbReference type="Gene3D" id="3.40.50.80">
    <property type="entry name" value="Nucleotide-binding domain of ferredoxin-NADP reductase (FNR) module"/>
    <property type="match status" value="1"/>
</dbReference>
<dbReference type="EMBL" id="LR134355">
    <property type="protein sequence ID" value="VEG49907.1"/>
    <property type="molecule type" value="Genomic_DNA"/>
</dbReference>
<evidence type="ECO:0000256" key="3">
    <source>
        <dbReference type="ARBA" id="ARBA00022630"/>
    </source>
</evidence>
<keyword evidence="3" id="KW-0285">Flavoprotein</keyword>
<keyword evidence="6" id="KW-0479">Metal-binding</keyword>
<evidence type="ECO:0000256" key="8">
    <source>
        <dbReference type="ARBA" id="ARBA00023004"/>
    </source>
</evidence>
<dbReference type="Proteomes" id="UP000282551">
    <property type="component" value="Chromosome"/>
</dbReference>
<evidence type="ECO:0000256" key="7">
    <source>
        <dbReference type="ARBA" id="ARBA00023002"/>
    </source>
</evidence>
<evidence type="ECO:0000256" key="5">
    <source>
        <dbReference type="ARBA" id="ARBA00022714"/>
    </source>
</evidence>
<dbReference type="SUPFAM" id="SSF63380">
    <property type="entry name" value="Riboflavin synthase domain-like"/>
    <property type="match status" value="1"/>
</dbReference>
<feature type="domain" description="2Fe-2S ferredoxin-type" evidence="10">
    <location>
        <begin position="232"/>
        <end position="318"/>
    </location>
</feature>
<dbReference type="PROSITE" id="PS51085">
    <property type="entry name" value="2FE2S_FER_2"/>
    <property type="match status" value="1"/>
</dbReference>
<sequence>MKLQVIQLTLEADNIMSLVLRDPSGAELPPWSAGAHVPVTLPSGLIRQYSLCGPRDDRHTYTVAVLRVDGGRGGSREIHDRLRLGDFVEVGAPRNEFELVPAEHYLFVAGGIGITPILAMLEDLAVRLPAPASVRVLYGARSNSAMAFVQRLRRLHDIDLQLIAQDIDGLPDFAAAMAASPAGTQMYCCGPPAMLAAVTELEQLHPDLTVRIERFTGAGQPPSPPPGEAGDFEVELVRTGITVSVEANKSVLDAVLEVAPDTPFSCTSGFCGTCETKVLEGEVDHRDELLTDAERAMNHTMMICVSRARAGAKLRLDL</sequence>
<dbReference type="GO" id="GO:0051537">
    <property type="term" value="F:2 iron, 2 sulfur cluster binding"/>
    <property type="evidence" value="ECO:0007669"/>
    <property type="project" value="UniProtKB-KW"/>
</dbReference>
<dbReference type="Gene3D" id="2.40.30.10">
    <property type="entry name" value="Translation factors"/>
    <property type="match status" value="1"/>
</dbReference>
<dbReference type="AlphaFoldDB" id="A0A3S4VKS5"/>
<dbReference type="OrthoDB" id="502624at2"/>
<dbReference type="InterPro" id="IPR017938">
    <property type="entry name" value="Riboflavin_synthase-like_b-brl"/>
</dbReference>
<dbReference type="PRINTS" id="PR00409">
    <property type="entry name" value="PHDIOXRDTASE"/>
</dbReference>
<protein>
    <submittedName>
        <fullName evidence="12">Iron-sulfur oxidoreductase</fullName>
        <ecNumber evidence="12">1.-.-.-</ecNumber>
        <ecNumber evidence="12">1.14.12.7</ecNumber>
    </submittedName>
</protein>
<keyword evidence="5" id="KW-0001">2Fe-2S</keyword>
<dbReference type="Gene3D" id="3.10.20.30">
    <property type="match status" value="1"/>
</dbReference>
<dbReference type="GO" id="GO:0046872">
    <property type="term" value="F:metal ion binding"/>
    <property type="evidence" value="ECO:0007669"/>
    <property type="project" value="UniProtKB-KW"/>
</dbReference>
<keyword evidence="7 12" id="KW-0560">Oxidoreductase</keyword>
<keyword evidence="13" id="KW-1185">Reference proteome</keyword>
<dbReference type="EC" id="1.14.12.7" evidence="12"/>
<dbReference type="PROSITE" id="PS00197">
    <property type="entry name" value="2FE2S_FER_1"/>
    <property type="match status" value="1"/>
</dbReference>
<keyword evidence="8" id="KW-0408">Iron</keyword>
<dbReference type="CDD" id="cd00207">
    <property type="entry name" value="fer2"/>
    <property type="match status" value="1"/>
</dbReference>
<dbReference type="PANTHER" id="PTHR47354:SF1">
    <property type="entry name" value="CARNITINE MONOOXYGENASE REDUCTASE SUBUNIT"/>
    <property type="match status" value="1"/>
</dbReference>
<organism evidence="12 13">
    <name type="scientific">Mycolicibacterium chitae</name>
    <name type="common">Mycobacterium chitae</name>
    <dbReference type="NCBI Taxonomy" id="1792"/>
    <lineage>
        <taxon>Bacteria</taxon>
        <taxon>Bacillati</taxon>
        <taxon>Actinomycetota</taxon>
        <taxon>Actinomycetes</taxon>
        <taxon>Mycobacteriales</taxon>
        <taxon>Mycobacteriaceae</taxon>
        <taxon>Mycolicibacterium</taxon>
    </lineage>
</organism>
<dbReference type="PANTHER" id="PTHR47354">
    <property type="entry name" value="NADH OXIDOREDUCTASE HCR"/>
    <property type="match status" value="1"/>
</dbReference>
<dbReference type="GO" id="GO:0018620">
    <property type="term" value="F:phthalate 4,5-dioxygenase activity"/>
    <property type="evidence" value="ECO:0007669"/>
    <property type="project" value="UniProtKB-EC"/>
</dbReference>
<evidence type="ECO:0000256" key="4">
    <source>
        <dbReference type="ARBA" id="ARBA00022643"/>
    </source>
</evidence>
<dbReference type="InterPro" id="IPR001041">
    <property type="entry name" value="2Fe-2S_ferredoxin-type"/>
</dbReference>
<keyword evidence="9" id="KW-0411">Iron-sulfur</keyword>
<dbReference type="InterPro" id="IPR036010">
    <property type="entry name" value="2Fe-2S_ferredoxin-like_sf"/>
</dbReference>
<evidence type="ECO:0000259" key="11">
    <source>
        <dbReference type="PROSITE" id="PS51384"/>
    </source>
</evidence>
<dbReference type="RefSeq" id="WP_126335519.1">
    <property type="nucleotide sequence ID" value="NZ_AP022604.1"/>
</dbReference>
<evidence type="ECO:0000256" key="6">
    <source>
        <dbReference type="ARBA" id="ARBA00022723"/>
    </source>
</evidence>
<evidence type="ECO:0000313" key="12">
    <source>
        <dbReference type="EMBL" id="VEG49907.1"/>
    </source>
</evidence>
<dbReference type="Pfam" id="PF22290">
    <property type="entry name" value="DmmA-like_N"/>
    <property type="match status" value="1"/>
</dbReference>
<dbReference type="InterPro" id="IPR012675">
    <property type="entry name" value="Beta-grasp_dom_sf"/>
</dbReference>
<dbReference type="InterPro" id="IPR039261">
    <property type="entry name" value="FNR_nucleotide-bd"/>
</dbReference>
<dbReference type="InterPro" id="IPR017927">
    <property type="entry name" value="FAD-bd_FR_type"/>
</dbReference>
<evidence type="ECO:0000313" key="13">
    <source>
        <dbReference type="Proteomes" id="UP000282551"/>
    </source>
</evidence>
<name>A0A3S4VKS5_MYCCI</name>
<proteinExistence type="predicted"/>
<dbReference type="CDD" id="cd06185">
    <property type="entry name" value="PDR_like"/>
    <property type="match status" value="1"/>
</dbReference>
<dbReference type="Pfam" id="PF00111">
    <property type="entry name" value="Fer2"/>
    <property type="match status" value="1"/>
</dbReference>
<keyword evidence="4" id="KW-0288">FMN</keyword>
<feature type="domain" description="FAD-binding FR-type" evidence="11">
    <location>
        <begin position="1"/>
        <end position="100"/>
    </location>
</feature>
<dbReference type="PROSITE" id="PS51384">
    <property type="entry name" value="FAD_FR"/>
    <property type="match status" value="1"/>
</dbReference>
<dbReference type="InterPro" id="IPR050415">
    <property type="entry name" value="MRET"/>
</dbReference>
<dbReference type="InterPro" id="IPR054582">
    <property type="entry name" value="DmmA-like_N"/>
</dbReference>
<evidence type="ECO:0000256" key="1">
    <source>
        <dbReference type="ARBA" id="ARBA00001917"/>
    </source>
</evidence>
<dbReference type="InterPro" id="IPR006058">
    <property type="entry name" value="2Fe2S_fd_BS"/>
</dbReference>